<gene>
    <name evidence="2" type="ORF">CDEST_10788</name>
</gene>
<name>A0AAX4IRA4_9PEZI</name>
<dbReference type="RefSeq" id="XP_062782995.1">
    <property type="nucleotide sequence ID" value="XM_062926944.1"/>
</dbReference>
<accession>A0AAX4IRA4</accession>
<dbReference type="EMBL" id="CP137311">
    <property type="protein sequence ID" value="WQF85774.1"/>
    <property type="molecule type" value="Genomic_DNA"/>
</dbReference>
<feature type="region of interest" description="Disordered" evidence="1">
    <location>
        <begin position="64"/>
        <end position="85"/>
    </location>
</feature>
<organism evidence="2 3">
    <name type="scientific">Colletotrichum destructivum</name>
    <dbReference type="NCBI Taxonomy" id="34406"/>
    <lineage>
        <taxon>Eukaryota</taxon>
        <taxon>Fungi</taxon>
        <taxon>Dikarya</taxon>
        <taxon>Ascomycota</taxon>
        <taxon>Pezizomycotina</taxon>
        <taxon>Sordariomycetes</taxon>
        <taxon>Hypocreomycetidae</taxon>
        <taxon>Glomerellales</taxon>
        <taxon>Glomerellaceae</taxon>
        <taxon>Colletotrichum</taxon>
        <taxon>Colletotrichum destructivum species complex</taxon>
    </lineage>
</organism>
<evidence type="ECO:0000256" key="1">
    <source>
        <dbReference type="SAM" id="MobiDB-lite"/>
    </source>
</evidence>
<proteinExistence type="predicted"/>
<dbReference type="KEGG" id="cdet:87947288"/>
<feature type="compositionally biased region" description="Polar residues" evidence="1">
    <location>
        <begin position="64"/>
        <end position="80"/>
    </location>
</feature>
<evidence type="ECO:0000313" key="2">
    <source>
        <dbReference type="EMBL" id="WQF85774.1"/>
    </source>
</evidence>
<keyword evidence="3" id="KW-1185">Reference proteome</keyword>
<dbReference type="AlphaFoldDB" id="A0AAX4IRA4"/>
<protein>
    <submittedName>
        <fullName evidence="2">Uncharacterized protein</fullName>
    </submittedName>
</protein>
<evidence type="ECO:0000313" key="3">
    <source>
        <dbReference type="Proteomes" id="UP001322277"/>
    </source>
</evidence>
<sequence>MGKFGRYPAATIMIWVSFGGTERLALLAITCPKQRCKLLFYLTAFEVERHWWIGWAHPHNPHTQPIQYCRQTQPGSGSSDQPRRDESHMPLITVIAAVFQVTDRVENACQKTPAPF</sequence>
<dbReference type="Proteomes" id="UP001322277">
    <property type="component" value="Chromosome 7"/>
</dbReference>
<dbReference type="GeneID" id="87947288"/>
<reference evidence="3" key="1">
    <citation type="journal article" date="2023" name="bioRxiv">
        <title>Complete genome of the Medicago anthracnose fungus, Colletotrichum destructivum, reveals a mini-chromosome-like region within a core chromosome.</title>
        <authorList>
            <person name="Lapalu N."/>
            <person name="Simon A."/>
            <person name="Lu A."/>
            <person name="Plaumann P.-L."/>
            <person name="Amselem J."/>
            <person name="Pigne S."/>
            <person name="Auger A."/>
            <person name="Koch C."/>
            <person name="Dallery J.-F."/>
            <person name="O'Connell R.J."/>
        </authorList>
    </citation>
    <scope>NUCLEOTIDE SEQUENCE [LARGE SCALE GENOMIC DNA]</scope>
    <source>
        <strain evidence="3">CBS 520.97</strain>
    </source>
</reference>